<dbReference type="InterPro" id="IPR036390">
    <property type="entry name" value="WH_DNA-bd_sf"/>
</dbReference>
<evidence type="ECO:0000313" key="3">
    <source>
        <dbReference type="Proteomes" id="UP000245396"/>
    </source>
</evidence>
<dbReference type="AlphaFoldDB" id="A0A316C5C5"/>
<dbReference type="RefSeq" id="WP_109613524.1">
    <property type="nucleotide sequence ID" value="NZ_QGGG01000010.1"/>
</dbReference>
<accession>A0A316C5C5</accession>
<dbReference type="Proteomes" id="UP000245396">
    <property type="component" value="Unassembled WGS sequence"/>
</dbReference>
<proteinExistence type="predicted"/>
<dbReference type="SUPFAM" id="SSF46785">
    <property type="entry name" value="Winged helix' DNA-binding domain"/>
    <property type="match status" value="1"/>
</dbReference>
<dbReference type="InterPro" id="IPR036388">
    <property type="entry name" value="WH-like_DNA-bd_sf"/>
</dbReference>
<dbReference type="Pfam" id="PF13730">
    <property type="entry name" value="HTH_36"/>
    <property type="match status" value="1"/>
</dbReference>
<organism evidence="2 3">
    <name type="scientific">Pseudaminobacter salicylatoxidans</name>
    <dbReference type="NCBI Taxonomy" id="93369"/>
    <lineage>
        <taxon>Bacteria</taxon>
        <taxon>Pseudomonadati</taxon>
        <taxon>Pseudomonadota</taxon>
        <taxon>Alphaproteobacteria</taxon>
        <taxon>Hyphomicrobiales</taxon>
        <taxon>Phyllobacteriaceae</taxon>
        <taxon>Pseudaminobacter</taxon>
    </lineage>
</organism>
<keyword evidence="3" id="KW-1185">Reference proteome</keyword>
<gene>
    <name evidence="2" type="ORF">C7441_11080</name>
</gene>
<feature type="region of interest" description="Disordered" evidence="1">
    <location>
        <begin position="94"/>
        <end position="152"/>
    </location>
</feature>
<dbReference type="Gene3D" id="1.10.10.10">
    <property type="entry name" value="Winged helix-like DNA-binding domain superfamily/Winged helix DNA-binding domain"/>
    <property type="match status" value="1"/>
</dbReference>
<name>A0A316C5C5_PSESE</name>
<reference evidence="2 3" key="1">
    <citation type="submission" date="2018-05" db="EMBL/GenBank/DDBJ databases">
        <title>Genomic Encyclopedia of Type Strains, Phase IV (KMG-IV): sequencing the most valuable type-strain genomes for metagenomic binning, comparative biology and taxonomic classification.</title>
        <authorList>
            <person name="Goeker M."/>
        </authorList>
    </citation>
    <scope>NUCLEOTIDE SEQUENCE [LARGE SCALE GENOMIC DNA]</scope>
    <source>
        <strain evidence="2 3">DSM 6986</strain>
    </source>
</reference>
<evidence type="ECO:0000313" key="2">
    <source>
        <dbReference type="EMBL" id="PWJ81548.1"/>
    </source>
</evidence>
<protein>
    <submittedName>
        <fullName evidence="2">Helix-turn-helix protein</fullName>
    </submittedName>
</protein>
<evidence type="ECO:0000256" key="1">
    <source>
        <dbReference type="SAM" id="MobiDB-lite"/>
    </source>
</evidence>
<comment type="caution">
    <text evidence="2">The sequence shown here is derived from an EMBL/GenBank/DDBJ whole genome shotgun (WGS) entry which is preliminary data.</text>
</comment>
<sequence length="304" mass="34225">MNDTKAWTWRHAITRSGLPPTTRHVLLTVSLFMNEVGGGCYPTQKQLAEATGLSERAVREHLDVAQRAGWILRSEHGFRGQKWRNHEYQACWPDPQNVEKGAEPDAGPFLEGAEPDAERCGTSRQKVRNVVPPTSPDTNPDTSPPDAQARGGEDQFDILWSGWPKDQLPDNQGSARKAFLALSVEDREKAVSGADLYRQTMLKRSKPRRMIPYLREALFLDFHDNPTIDKDGDFVFKPGHPEWSAWLGVIRREYGDAAVQRAVARGFLCRKTRWPEGYSLDQKVTKMAPYKSDLVSEPVTSGAQ</sequence>
<dbReference type="OrthoDB" id="7864318at2"/>
<feature type="compositionally biased region" description="Low complexity" evidence="1">
    <location>
        <begin position="129"/>
        <end position="146"/>
    </location>
</feature>
<dbReference type="EMBL" id="QGGG01000010">
    <property type="protein sequence ID" value="PWJ81548.1"/>
    <property type="molecule type" value="Genomic_DNA"/>
</dbReference>